<accession>A0A0D6Z8J5</accession>
<proteinExistence type="predicted"/>
<evidence type="ECO:0000313" key="2">
    <source>
        <dbReference type="Proteomes" id="UP000032512"/>
    </source>
</evidence>
<sequence length="169" mass="19623">MNLPAVDLGIMVEHLSTHEGVINKLKMYYSSVQNPMLKNILEMNIHTLRNHVKTMLALIDPDQTHKVHLPEMKHFDFHMNAGNLSESDKNIAFEARSTAKLMGSDNFTSALMMKDPNVKNIHVQMAYQDVSMQMIYDHLIKHTHEEFIPTVSKEMQRMTLQHFKHVQNE</sequence>
<dbReference type="AlphaFoldDB" id="A0A0D6Z8J5"/>
<evidence type="ECO:0000313" key="1">
    <source>
        <dbReference type="EMBL" id="KIY20898.1"/>
    </source>
</evidence>
<name>A0A0D6Z8J5_9BACI</name>
<keyword evidence="2" id="KW-1185">Reference proteome</keyword>
<dbReference type="Proteomes" id="UP000032512">
    <property type="component" value="Unassembled WGS sequence"/>
</dbReference>
<gene>
    <name evidence="1" type="ORF">UB32_16675</name>
</gene>
<protein>
    <recommendedName>
        <fullName evidence="3">Spore coat protein</fullName>
    </recommendedName>
</protein>
<dbReference type="PATRIC" id="fig|285983.3.peg.2520"/>
<dbReference type="RefSeq" id="WP_044395821.1">
    <property type="nucleotide sequence ID" value="NZ_JXIQ01000152.1"/>
</dbReference>
<dbReference type="EMBL" id="JXIQ01000152">
    <property type="protein sequence ID" value="KIY20898.1"/>
    <property type="molecule type" value="Genomic_DNA"/>
</dbReference>
<evidence type="ECO:0008006" key="3">
    <source>
        <dbReference type="Google" id="ProtNLM"/>
    </source>
</evidence>
<organism evidence="1 2">
    <name type="scientific">Mesobacillus subterraneus</name>
    <dbReference type="NCBI Taxonomy" id="285983"/>
    <lineage>
        <taxon>Bacteria</taxon>
        <taxon>Bacillati</taxon>
        <taxon>Bacillota</taxon>
        <taxon>Bacilli</taxon>
        <taxon>Bacillales</taxon>
        <taxon>Bacillaceae</taxon>
        <taxon>Mesobacillus</taxon>
    </lineage>
</organism>
<reference evidence="1 2" key="1">
    <citation type="submission" date="2015-01" db="EMBL/GenBank/DDBJ databases">
        <title>Draft genome sequences of the supercritical CO2 tolerant bacteria Bacillus subterraneus MITOT1 and Bacillus cereus MIT0214.</title>
        <authorList>
            <person name="Peet K.C."/>
            <person name="Thompson J.R."/>
        </authorList>
    </citation>
    <scope>NUCLEOTIDE SEQUENCE [LARGE SCALE GENOMIC DNA]</scope>
    <source>
        <strain evidence="1 2">MITOT1</strain>
    </source>
</reference>
<dbReference type="OrthoDB" id="2452736at2"/>
<comment type="caution">
    <text evidence="1">The sequence shown here is derived from an EMBL/GenBank/DDBJ whole genome shotgun (WGS) entry which is preliminary data.</text>
</comment>